<dbReference type="AlphaFoldDB" id="A0A4R1G2E4"/>
<dbReference type="STRING" id="1210063.GCA_001612665_03002"/>
<reference evidence="3 4" key="1">
    <citation type="submission" date="2019-03" db="EMBL/GenBank/DDBJ databases">
        <title>Genomic Encyclopedia of Type Strains, Phase IV (KMG-IV): sequencing the most valuable type-strain genomes for metagenomic binning, comparative biology and taxonomic classification.</title>
        <authorList>
            <person name="Goeker M."/>
        </authorList>
    </citation>
    <scope>NUCLEOTIDE SEQUENCE [LARGE SCALE GENOMIC DNA]</scope>
    <source>
        <strain evidence="3 4">DSM 44684</strain>
    </source>
</reference>
<comment type="caution">
    <text evidence="3">The sequence shown here is derived from an EMBL/GenBank/DDBJ whole genome shotgun (WGS) entry which is preliminary data.</text>
</comment>
<accession>A0A4R1G2E4</accession>
<organism evidence="3 4">
    <name type="scientific">Nocardia alba</name>
    <dbReference type="NCBI Taxonomy" id="225051"/>
    <lineage>
        <taxon>Bacteria</taxon>
        <taxon>Bacillati</taxon>
        <taxon>Actinomycetota</taxon>
        <taxon>Actinomycetes</taxon>
        <taxon>Mycobacteriales</taxon>
        <taxon>Nocardiaceae</taxon>
        <taxon>Nocardia</taxon>
    </lineage>
</organism>
<protein>
    <submittedName>
        <fullName evidence="3">Uncharacterized protein DUF1446</fullName>
    </submittedName>
</protein>
<dbReference type="Pfam" id="PF07287">
    <property type="entry name" value="AtuA"/>
    <property type="match status" value="1"/>
</dbReference>
<dbReference type="Proteomes" id="UP000294856">
    <property type="component" value="Unassembled WGS sequence"/>
</dbReference>
<sequence length="572" mass="60911">MSALSADPDLIRIGNCSGFYGDRLGAMREMLEGGQLDVLTGDYLAELTMLILGRDRAKDPSLGYAKTFVKQLEDCLGLALEKNVQIVTNAGGLNPAGLAEQLRKVAAELGLDAKIAHVEGDDLVARVAELDLGQPLTANAYLGAWGIVECLNSGADIVVTGRVTDASVIVGPAAAHFDWARTDYDALAGAVVAGHVIECGTQATGGNFAFFTELADLGRPGFPIAEIRRDGSCVITKHDGTGGAVTVDTVEAQLMYEIQSARYAGPDVTTRLDSITLSQQGSDRVLISGVTGEAPPPQLKVSLNTLGGFRNEMSFILTGLDIEAKAELAQRQLESWLPDKPAELTWTLARLDRPDAETEEQASAILRCVVRDVDPNKVGRGFSSVAVELALASYPGASFTAVPGQGSPYGVFTPGFVDAHEVPHVAVLADGTRVDILPATETAVLEPVSEPELPAPLSPSQTTRVPLGTIALARSGDKGGDANIGVWVRTDDQWRWLVHTLTVDKLRELLPETAELTVTRHVLPNLRAINFIISGLLGKGVAYQARFDPQAKGLGEWLRSRHIDMPTELLES</sequence>
<dbReference type="RefSeq" id="WP_067450272.1">
    <property type="nucleotide sequence ID" value="NZ_SMFR01000001.1"/>
</dbReference>
<dbReference type="InterPro" id="IPR010839">
    <property type="entry name" value="AtuA_N"/>
</dbReference>
<dbReference type="InterPro" id="IPR056362">
    <property type="entry name" value="AtuA-like_ferredoxin_dom"/>
</dbReference>
<gene>
    <name evidence="3" type="ORF">DFR71_1404</name>
</gene>
<feature type="domain" description="AtuA-like ferredoxin-fold" evidence="2">
    <location>
        <begin position="465"/>
        <end position="563"/>
    </location>
</feature>
<proteinExistence type="predicted"/>
<evidence type="ECO:0000313" key="4">
    <source>
        <dbReference type="Proteomes" id="UP000294856"/>
    </source>
</evidence>
<dbReference type="EMBL" id="SMFR01000001">
    <property type="protein sequence ID" value="TCK00405.1"/>
    <property type="molecule type" value="Genomic_DNA"/>
</dbReference>
<dbReference type="OrthoDB" id="3959640at2"/>
<keyword evidence="4" id="KW-1185">Reference proteome</keyword>
<dbReference type="PANTHER" id="PTHR47585:SF1">
    <property type="entry name" value="DUF1446 DOMAIN-CONTAINING PROTEIN"/>
    <property type="match status" value="1"/>
</dbReference>
<dbReference type="PANTHER" id="PTHR47585">
    <property type="match status" value="1"/>
</dbReference>
<evidence type="ECO:0000313" key="3">
    <source>
        <dbReference type="EMBL" id="TCK00405.1"/>
    </source>
</evidence>
<name>A0A4R1G2E4_9NOCA</name>
<evidence type="ECO:0000259" key="2">
    <source>
        <dbReference type="Pfam" id="PF23544"/>
    </source>
</evidence>
<dbReference type="Pfam" id="PF23544">
    <property type="entry name" value="AtuA_ferredoxin"/>
    <property type="match status" value="1"/>
</dbReference>
<feature type="domain" description="Acyclic terpene utilisation N-terminal" evidence="1">
    <location>
        <begin position="11"/>
        <end position="426"/>
    </location>
</feature>
<evidence type="ECO:0000259" key="1">
    <source>
        <dbReference type="Pfam" id="PF07287"/>
    </source>
</evidence>